<evidence type="ECO:0000256" key="7">
    <source>
        <dbReference type="ARBA" id="ARBA00022723"/>
    </source>
</evidence>
<evidence type="ECO:0000256" key="8">
    <source>
        <dbReference type="ARBA" id="ARBA00022842"/>
    </source>
</evidence>
<keyword evidence="5" id="KW-0808">Transferase</keyword>
<dbReference type="Gene3D" id="3.30.1610.20">
    <property type="entry name" value="Hen1, N-terminal domain"/>
    <property type="match status" value="1"/>
</dbReference>
<dbReference type="InterPro" id="IPR024026">
    <property type="entry name" value="3'-RNA_MeTfrase_Hen1_bac"/>
</dbReference>
<protein>
    <recommendedName>
        <fullName evidence="3">Small RNA 2'-O-methyltransferase</fullName>
        <ecNumber evidence="11">2.1.1.386</ecNumber>
    </recommendedName>
</protein>
<evidence type="ECO:0000256" key="11">
    <source>
        <dbReference type="ARBA" id="ARBA00035025"/>
    </source>
</evidence>
<reference evidence="16 17" key="1">
    <citation type="submission" date="2021-01" db="EMBL/GenBank/DDBJ databases">
        <title>Sequencing the genomes of 1000 actinobacteria strains.</title>
        <authorList>
            <person name="Klenk H.-P."/>
        </authorList>
    </citation>
    <scope>NUCLEOTIDE SEQUENCE [LARGE SCALE GENOMIC DNA]</scope>
    <source>
        <strain evidence="16 17">DSM 46000</strain>
    </source>
</reference>
<dbReference type="Pfam" id="PF08242">
    <property type="entry name" value="Methyltransf_12"/>
    <property type="match status" value="1"/>
</dbReference>
<dbReference type="InterPro" id="IPR013217">
    <property type="entry name" value="Methyltransf_12"/>
</dbReference>
<comment type="similarity">
    <text evidence="2">Belongs to the methyltransferase superfamily. HEN1 family.</text>
</comment>
<evidence type="ECO:0000256" key="6">
    <source>
        <dbReference type="ARBA" id="ARBA00022691"/>
    </source>
</evidence>
<keyword evidence="9" id="KW-0694">RNA-binding</keyword>
<comment type="caution">
    <text evidence="16">The sequence shown here is derived from an EMBL/GenBank/DDBJ whole genome shotgun (WGS) entry which is preliminary data.</text>
</comment>
<evidence type="ECO:0000256" key="3">
    <source>
        <dbReference type="ARBA" id="ARBA00021330"/>
    </source>
</evidence>
<evidence type="ECO:0000256" key="4">
    <source>
        <dbReference type="ARBA" id="ARBA00022603"/>
    </source>
</evidence>
<dbReference type="Pfam" id="PF12623">
    <property type="entry name" value="Hen1_L"/>
    <property type="match status" value="1"/>
</dbReference>
<gene>
    <name evidence="16" type="ORF">JOD49_002741</name>
</gene>
<organism evidence="16 17">
    <name type="scientific">Oerskovia jenensis</name>
    <dbReference type="NCBI Taxonomy" id="162169"/>
    <lineage>
        <taxon>Bacteria</taxon>
        <taxon>Bacillati</taxon>
        <taxon>Actinomycetota</taxon>
        <taxon>Actinomycetes</taxon>
        <taxon>Micrococcales</taxon>
        <taxon>Cellulomonadaceae</taxon>
        <taxon>Oerskovia</taxon>
    </lineage>
</organism>
<keyword evidence="7" id="KW-0479">Metal-binding</keyword>
<accession>A0ABS2LHC2</accession>
<name>A0ABS2LHC2_9CELL</name>
<evidence type="ECO:0000256" key="13">
    <source>
        <dbReference type="SAM" id="MobiDB-lite"/>
    </source>
</evidence>
<proteinExistence type="inferred from homology"/>
<evidence type="ECO:0000256" key="10">
    <source>
        <dbReference type="ARBA" id="ARBA00023158"/>
    </source>
</evidence>
<dbReference type="PANTHER" id="PTHR21404">
    <property type="entry name" value="HEN1"/>
    <property type="match status" value="1"/>
</dbReference>
<dbReference type="EMBL" id="JAFBBO010000001">
    <property type="protein sequence ID" value="MBM7479821.1"/>
    <property type="molecule type" value="Genomic_DNA"/>
</dbReference>
<keyword evidence="10" id="KW-0943">RNA-mediated gene silencing</keyword>
<evidence type="ECO:0000256" key="12">
    <source>
        <dbReference type="ARBA" id="ARBA00048418"/>
    </source>
</evidence>
<feature type="region of interest" description="Disordered" evidence="13">
    <location>
        <begin position="494"/>
        <end position="522"/>
    </location>
</feature>
<feature type="region of interest" description="Disordered" evidence="13">
    <location>
        <begin position="262"/>
        <end position="286"/>
    </location>
</feature>
<dbReference type="RefSeq" id="WP_205307685.1">
    <property type="nucleotide sequence ID" value="NZ_BAAAVF010000013.1"/>
</dbReference>
<keyword evidence="8" id="KW-0460">Magnesium</keyword>
<dbReference type="Proteomes" id="UP000698059">
    <property type="component" value="Unassembled WGS sequence"/>
</dbReference>
<evidence type="ECO:0000313" key="17">
    <source>
        <dbReference type="Proteomes" id="UP000698059"/>
    </source>
</evidence>
<dbReference type="EC" id="2.1.1.386" evidence="11"/>
<evidence type="ECO:0000256" key="9">
    <source>
        <dbReference type="ARBA" id="ARBA00022884"/>
    </source>
</evidence>
<feature type="domain" description="Hen1 N-terminal" evidence="15">
    <location>
        <begin position="8"/>
        <end position="255"/>
    </location>
</feature>
<dbReference type="NCBIfam" id="TIGR04074">
    <property type="entry name" value="bacter_Hen1"/>
    <property type="match status" value="1"/>
</dbReference>
<dbReference type="Gene3D" id="3.40.50.150">
    <property type="entry name" value="Vaccinia Virus protein VP39"/>
    <property type="match status" value="1"/>
</dbReference>
<evidence type="ECO:0000313" key="16">
    <source>
        <dbReference type="EMBL" id="MBM7479821.1"/>
    </source>
</evidence>
<evidence type="ECO:0000259" key="14">
    <source>
        <dbReference type="Pfam" id="PF08242"/>
    </source>
</evidence>
<dbReference type="PANTHER" id="PTHR21404:SF3">
    <property type="entry name" value="SMALL RNA 2'-O-METHYLTRANSFERASE"/>
    <property type="match status" value="1"/>
</dbReference>
<feature type="domain" description="Methyltransferase type 12" evidence="14">
    <location>
        <begin position="314"/>
        <end position="407"/>
    </location>
</feature>
<keyword evidence="4" id="KW-0489">Methyltransferase</keyword>
<evidence type="ECO:0000256" key="1">
    <source>
        <dbReference type="ARBA" id="ARBA00001946"/>
    </source>
</evidence>
<dbReference type="InterPro" id="IPR024740">
    <property type="entry name" value="Hen1_N"/>
</dbReference>
<keyword evidence="17" id="KW-1185">Reference proteome</keyword>
<keyword evidence="6" id="KW-0949">S-adenosyl-L-methionine</keyword>
<comment type="cofactor">
    <cofactor evidence="1">
        <name>Mg(2+)</name>
        <dbReference type="ChEBI" id="CHEBI:18420"/>
    </cofactor>
</comment>
<sequence length="522" mass="56573">MLVTLTTTAGAPAGTALPMPAMTDATDLGYLLHKHPARAQSFELPVGTAHVFYPEADAARCTVALLLEVDPVGIVRNKRFGGRDAFSLAQYVNDRPYAASSMLAVALGAVFRTAMTGRCDARQALADGPVPLEIHVPALPCRGGARLAERLFEPLGWTVEATPEPLDPTVPEWGDSRYVDLRLTGTVRLADALHHLYVLLPVLDDAKHYWVTGDEVDKLLRAGEGWLAAHPERDQIMRRYLAHQGRYVEDATDRLVTLDGGPLPADAEALGTPAEGDVPTGGSDAVGTTAPTLARQRAEAVLAALHEVGARSVVDLGCGEGALLRLLAADRRFTRVLGTDVAARELEKAATRLRLEDASDAERERVRLVQSSLTYRDERIAGFDAAVLMEVIEHVDPPRLGALERVVFAEARPGTVVVTTPNVEYNALYPSLEEHGHRHTDHRFEWSRAEFQTWADGVAHRRGYGVTFRDVGPQDEGPRALGAPTQMALFTLRSPEVSERASTRGHAGSDNDDATDRAEARA</sequence>
<dbReference type="InterPro" id="IPR026610">
    <property type="entry name" value="Hen1"/>
</dbReference>
<dbReference type="InterPro" id="IPR038546">
    <property type="entry name" value="Hen1_N_sf"/>
</dbReference>
<evidence type="ECO:0000256" key="5">
    <source>
        <dbReference type="ARBA" id="ARBA00022679"/>
    </source>
</evidence>
<comment type="catalytic activity">
    <reaction evidence="12">
        <text>small RNA 3'-end nucleotide + S-adenosyl-L-methionine = small RNA 3'-end 2'-O-methylnucleotide + S-adenosyl-L-homocysteine + H(+)</text>
        <dbReference type="Rhea" id="RHEA:37887"/>
        <dbReference type="Rhea" id="RHEA-COMP:10415"/>
        <dbReference type="Rhea" id="RHEA-COMP:10416"/>
        <dbReference type="ChEBI" id="CHEBI:15378"/>
        <dbReference type="ChEBI" id="CHEBI:57856"/>
        <dbReference type="ChEBI" id="CHEBI:59789"/>
        <dbReference type="ChEBI" id="CHEBI:74896"/>
        <dbReference type="ChEBI" id="CHEBI:74898"/>
        <dbReference type="EC" id="2.1.1.386"/>
    </reaction>
</comment>
<dbReference type="SUPFAM" id="SSF53335">
    <property type="entry name" value="S-adenosyl-L-methionine-dependent methyltransferases"/>
    <property type="match status" value="1"/>
</dbReference>
<dbReference type="InterPro" id="IPR029063">
    <property type="entry name" value="SAM-dependent_MTases_sf"/>
</dbReference>
<evidence type="ECO:0000259" key="15">
    <source>
        <dbReference type="Pfam" id="PF12623"/>
    </source>
</evidence>
<dbReference type="CDD" id="cd02440">
    <property type="entry name" value="AdoMet_MTases"/>
    <property type="match status" value="1"/>
</dbReference>
<evidence type="ECO:0000256" key="2">
    <source>
        <dbReference type="ARBA" id="ARBA00009026"/>
    </source>
</evidence>